<dbReference type="RefSeq" id="WP_012275464.1">
    <property type="nucleotide sequence ID" value="NC_010334.1"/>
</dbReference>
<evidence type="ECO:0000313" key="3">
    <source>
        <dbReference type="Proteomes" id="UP000001317"/>
    </source>
</evidence>
<keyword evidence="1" id="KW-0732">Signal</keyword>
<evidence type="ECO:0000256" key="1">
    <source>
        <dbReference type="SAM" id="SignalP"/>
    </source>
</evidence>
<sequence>MKYTMLLGSLLLSNGLVAAELPDFLDKKDINDAQFQCLGESPNYNAQDQKYIDILWDETLTYLRAYAEALTNDQNSGCLNSDMAMVDSTEGGQHMCVMDRRDMKLMVKNIYQVINNADEAKKCFGAREDVSWIYNPGGELTENSPVAQHFKRTTFEEFFDNKVTDKQVKKHGENFTNNFYKMVTGDEVKMPAVFPYDISANSLPNLWAAAGWFPMYAEEGKRNDKNFDNIRGGYAYAEIFGHWGLLRIDEINGEKVGAEVGMTVQSVDTLYPFHNHAISEMYYNMRVPACTNQFKTIAVREDSPLVKTVKEDDTMRRVQFDEGQHNSQTMWLSGSAEQDSLIYFHQNTIHAFDVDGSCETKPEERAIVSVWARSNANDKRNDYGTTLLCESAANPGTPAKRGEVIQCDLTKVKW</sequence>
<proteinExistence type="predicted"/>
<dbReference type="CDD" id="cd20283">
    <property type="entry name" value="cupin_DddY"/>
    <property type="match status" value="1"/>
</dbReference>
<reference evidence="2" key="1">
    <citation type="submission" date="2008-01" db="EMBL/GenBank/DDBJ databases">
        <title>Complete sequence of Shewanella halifaxensis HAW-EB4.</title>
        <authorList>
            <consortium name="US DOE Joint Genome Institute"/>
            <person name="Copeland A."/>
            <person name="Lucas S."/>
            <person name="Lapidus A."/>
            <person name="Glavina del Rio T."/>
            <person name="Dalin E."/>
            <person name="Tice H."/>
            <person name="Bruce D."/>
            <person name="Goodwin L."/>
            <person name="Pitluck S."/>
            <person name="Sims D."/>
            <person name="Brettin T."/>
            <person name="Detter J.C."/>
            <person name="Han C."/>
            <person name="Kuske C.R."/>
            <person name="Schmutz J."/>
            <person name="Larimer F."/>
            <person name="Land M."/>
            <person name="Hauser L."/>
            <person name="Kyrpides N."/>
            <person name="Kim E."/>
            <person name="Zhao J.-S."/>
            <person name="Richardson P."/>
        </authorList>
    </citation>
    <scope>NUCLEOTIDE SEQUENCE [LARGE SCALE GENOMIC DNA]</scope>
    <source>
        <strain evidence="2">HAW-EB4</strain>
    </source>
</reference>
<feature type="chain" id="PRO_5002753557" evidence="1">
    <location>
        <begin position="19"/>
        <end position="414"/>
    </location>
</feature>
<dbReference type="eggNOG" id="ENOG5030K42">
    <property type="taxonomic scope" value="Bacteria"/>
</dbReference>
<dbReference type="STRING" id="458817.Shal_0333"/>
<dbReference type="InterPro" id="IPR014710">
    <property type="entry name" value="RmlC-like_jellyroll"/>
</dbReference>
<evidence type="ECO:0000313" key="2">
    <source>
        <dbReference type="EMBL" id="ABZ74909.1"/>
    </source>
</evidence>
<keyword evidence="3" id="KW-1185">Reference proteome</keyword>
<dbReference type="AlphaFoldDB" id="B0TPN8"/>
<dbReference type="Gene3D" id="2.60.120.10">
    <property type="entry name" value="Jelly Rolls"/>
    <property type="match status" value="1"/>
</dbReference>
<dbReference type="OrthoDB" id="1401971at2"/>
<feature type="signal peptide" evidence="1">
    <location>
        <begin position="1"/>
        <end position="18"/>
    </location>
</feature>
<gene>
    <name evidence="2" type="ordered locus">Shal_0333</name>
</gene>
<dbReference type="KEGG" id="shl:Shal_0333"/>
<accession>B0TPN8</accession>
<name>B0TPN8_SHEHH</name>
<dbReference type="EMBL" id="CP000931">
    <property type="protein sequence ID" value="ABZ74909.1"/>
    <property type="molecule type" value="Genomic_DNA"/>
</dbReference>
<dbReference type="Proteomes" id="UP000001317">
    <property type="component" value="Chromosome"/>
</dbReference>
<organism evidence="2 3">
    <name type="scientific">Shewanella halifaxensis (strain HAW-EB4)</name>
    <dbReference type="NCBI Taxonomy" id="458817"/>
    <lineage>
        <taxon>Bacteria</taxon>
        <taxon>Pseudomonadati</taxon>
        <taxon>Pseudomonadota</taxon>
        <taxon>Gammaproteobacteria</taxon>
        <taxon>Alteromonadales</taxon>
        <taxon>Shewanellaceae</taxon>
        <taxon>Shewanella</taxon>
    </lineage>
</organism>
<dbReference type="HOGENOM" id="CLU_055116_0_0_6"/>
<protein>
    <submittedName>
        <fullName evidence="2">Uncharacterized protein</fullName>
    </submittedName>
</protein>